<dbReference type="OrthoDB" id="6369070at2"/>
<dbReference type="Pfam" id="PF07110">
    <property type="entry name" value="EthD"/>
    <property type="match status" value="1"/>
</dbReference>
<dbReference type="RefSeq" id="WP_158900204.1">
    <property type="nucleotide sequence ID" value="NZ_CP035733.1"/>
</dbReference>
<feature type="domain" description="EthD" evidence="1">
    <location>
        <begin position="12"/>
        <end position="92"/>
    </location>
</feature>
<dbReference type="AlphaFoldDB" id="A0A6I6L4B7"/>
<dbReference type="Proteomes" id="UP000428803">
    <property type="component" value="Chromosome"/>
</dbReference>
<dbReference type="InterPro" id="IPR009799">
    <property type="entry name" value="EthD_dom"/>
</dbReference>
<dbReference type="InterPro" id="IPR011008">
    <property type="entry name" value="Dimeric_a/b-barrel"/>
</dbReference>
<evidence type="ECO:0000313" key="2">
    <source>
        <dbReference type="EMBL" id="QGY80715.1"/>
    </source>
</evidence>
<accession>A0A6I6L4B7</accession>
<keyword evidence="3" id="KW-1185">Reference proteome</keyword>
<protein>
    <submittedName>
        <fullName evidence="2">EthD family reductase</fullName>
    </submittedName>
</protein>
<dbReference type="SUPFAM" id="SSF54909">
    <property type="entry name" value="Dimeric alpha+beta barrel"/>
    <property type="match status" value="1"/>
</dbReference>
<dbReference type="NCBIfam" id="TIGR02118">
    <property type="entry name" value="EthD family reductase"/>
    <property type="match status" value="1"/>
</dbReference>
<organism evidence="2 3">
    <name type="scientific">Sphingorhabdus lacus</name>
    <dbReference type="NCBI Taxonomy" id="392610"/>
    <lineage>
        <taxon>Bacteria</taxon>
        <taxon>Pseudomonadati</taxon>
        <taxon>Pseudomonadota</taxon>
        <taxon>Alphaproteobacteria</taxon>
        <taxon>Sphingomonadales</taxon>
        <taxon>Sphingomonadaceae</taxon>
        <taxon>Sphingorhabdus</taxon>
    </lineage>
</organism>
<proteinExistence type="predicted"/>
<gene>
    <name evidence="2" type="ORF">EUU25_08835</name>
</gene>
<dbReference type="GO" id="GO:0016491">
    <property type="term" value="F:oxidoreductase activity"/>
    <property type="evidence" value="ECO:0007669"/>
    <property type="project" value="InterPro"/>
</dbReference>
<sequence>MVKVMWLLRKADHLSMEEFRRWWLQGHAPMIAAKQGHLISRYVVNVAAPDELPGGTGVEPGWDGVAEEWFDSMEDARQAFSLPSAPETRADVMEHVSAMSRMVVTEDCILDWPANR</sequence>
<dbReference type="KEGG" id="slaa:EUU25_08835"/>
<name>A0A6I6L4B7_9SPHN</name>
<evidence type="ECO:0000313" key="3">
    <source>
        <dbReference type="Proteomes" id="UP000428803"/>
    </source>
</evidence>
<dbReference type="Gene3D" id="3.30.70.100">
    <property type="match status" value="1"/>
</dbReference>
<evidence type="ECO:0000259" key="1">
    <source>
        <dbReference type="Pfam" id="PF07110"/>
    </source>
</evidence>
<dbReference type="EMBL" id="CP035733">
    <property type="protein sequence ID" value="QGY80715.1"/>
    <property type="molecule type" value="Genomic_DNA"/>
</dbReference>
<reference evidence="3" key="1">
    <citation type="submission" date="2019-01" db="EMBL/GenBank/DDBJ databases">
        <title>Sphingorhabdus lacus sp.nov., isolated from an oligotrophic freshwater lake.</title>
        <authorList>
            <person name="Park M."/>
        </authorList>
    </citation>
    <scope>NUCLEOTIDE SEQUENCE [LARGE SCALE GENOMIC DNA]</scope>
    <source>
        <strain evidence="3">IMCC1753</strain>
    </source>
</reference>